<feature type="domain" description="GS beta-grasp" evidence="15">
    <location>
        <begin position="38"/>
        <end position="124"/>
    </location>
</feature>
<evidence type="ECO:0000256" key="6">
    <source>
        <dbReference type="ARBA" id="ARBA00022490"/>
    </source>
</evidence>
<evidence type="ECO:0000256" key="12">
    <source>
        <dbReference type="ARBA" id="ARBA00030668"/>
    </source>
</evidence>
<keyword evidence="6" id="KW-0963">Cytoplasm</keyword>
<dbReference type="InterPro" id="IPR027302">
    <property type="entry name" value="Gln_synth_N_conserv_site"/>
</dbReference>
<evidence type="ECO:0000259" key="15">
    <source>
        <dbReference type="PROSITE" id="PS51986"/>
    </source>
</evidence>
<evidence type="ECO:0000256" key="2">
    <source>
        <dbReference type="ARBA" id="ARBA00004496"/>
    </source>
</evidence>
<keyword evidence="11" id="KW-0460">Magnesium</keyword>
<dbReference type="PROSITE" id="PS00181">
    <property type="entry name" value="GLNA_ATP"/>
    <property type="match status" value="1"/>
</dbReference>
<accession>A0A381VQV0</accession>
<evidence type="ECO:0000259" key="16">
    <source>
        <dbReference type="PROSITE" id="PS51987"/>
    </source>
</evidence>
<dbReference type="FunFam" id="3.10.20.70:FF:000005">
    <property type="entry name" value="Glutamine synthetase"/>
    <property type="match status" value="1"/>
</dbReference>
<dbReference type="InterPro" id="IPR008146">
    <property type="entry name" value="Gln_synth_cat_dom"/>
</dbReference>
<dbReference type="FunFam" id="3.30.590.10:FF:000003">
    <property type="entry name" value="Glutamine synthetase 2"/>
    <property type="match status" value="1"/>
</dbReference>
<dbReference type="GO" id="GO:0005524">
    <property type="term" value="F:ATP binding"/>
    <property type="evidence" value="ECO:0007669"/>
    <property type="project" value="UniProtKB-KW"/>
</dbReference>
<dbReference type="InterPro" id="IPR036651">
    <property type="entry name" value="Gln_synt_N_sf"/>
</dbReference>
<dbReference type="GO" id="GO:0004356">
    <property type="term" value="F:glutamine synthetase activity"/>
    <property type="evidence" value="ECO:0007669"/>
    <property type="project" value="UniProtKB-EC"/>
</dbReference>
<feature type="domain" description="GS catalytic" evidence="16">
    <location>
        <begin position="131"/>
        <end position="465"/>
    </location>
</feature>
<feature type="compositionally biased region" description="Low complexity" evidence="14">
    <location>
        <begin position="15"/>
        <end position="24"/>
    </location>
</feature>
<evidence type="ECO:0000256" key="4">
    <source>
        <dbReference type="ARBA" id="ARBA00012937"/>
    </source>
</evidence>
<dbReference type="GO" id="GO:0046872">
    <property type="term" value="F:metal ion binding"/>
    <property type="evidence" value="ECO:0007669"/>
    <property type="project" value="UniProtKB-KW"/>
</dbReference>
<dbReference type="Pfam" id="PF00120">
    <property type="entry name" value="Gln-synt_C"/>
    <property type="match status" value="1"/>
</dbReference>
<feature type="region of interest" description="Disordered" evidence="14">
    <location>
        <begin position="1"/>
        <end position="28"/>
    </location>
</feature>
<dbReference type="Gene3D" id="3.30.590.10">
    <property type="entry name" value="Glutamine synthetase/guanido kinase, catalytic domain"/>
    <property type="match status" value="1"/>
</dbReference>
<dbReference type="AlphaFoldDB" id="A0A381VQV0"/>
<sequence length="465" mass="52591">MPAPRKKSVRRKTGSRSSRSSSLSESKKSQILKKVQDQNVKFMRLQFTDIFGITKNVEVPSSQFRHALDGGVMFDGSSIDGFARIEESDMYLRPDLDTFQVFPWLNNTGETVARLICDVYNPDGTPFAGCPRMTLKRAIEHADSHGFVMNVGPEPEFFLFQTRNGIATTETHDAGGYFDLTPVDLGEDVRRQIVLALEAMGFHVEAAHHEVATGQHEIDFRYDDALTTADKISTFRLVVKHIAMQNGLHATFMPKPLFGINGSGMHTHQSLFSGEKNVFYDPKKPWELSKTCLHYIGGLLTHAKGFCAITNPLVNSYKRLVPGYEAPTNIAWSEKNRSPLIRVPAARKLATRVELRMPDPSCNPYLALATTLRAGLDGVEHKMDPGSPVNKNIYTMSHRERRHHKINELPSNLKEAVDCLEKNALMKATLGEHICEYFLKAKRDEWFDYIKQVSPWEVDRYLTLY</sequence>
<dbReference type="GO" id="GO:0016020">
    <property type="term" value="C:membrane"/>
    <property type="evidence" value="ECO:0007669"/>
    <property type="project" value="TreeGrafter"/>
</dbReference>
<evidence type="ECO:0000256" key="9">
    <source>
        <dbReference type="ARBA" id="ARBA00022741"/>
    </source>
</evidence>
<evidence type="ECO:0000256" key="1">
    <source>
        <dbReference type="ARBA" id="ARBA00001946"/>
    </source>
</evidence>
<evidence type="ECO:0000313" key="17">
    <source>
        <dbReference type="EMBL" id="SVA42411.1"/>
    </source>
</evidence>
<dbReference type="GO" id="GO:0006542">
    <property type="term" value="P:glutamine biosynthetic process"/>
    <property type="evidence" value="ECO:0007669"/>
    <property type="project" value="InterPro"/>
</dbReference>
<dbReference type="PANTHER" id="PTHR43407">
    <property type="entry name" value="GLUTAMINE SYNTHETASE"/>
    <property type="match status" value="1"/>
</dbReference>
<organism evidence="17">
    <name type="scientific">marine metagenome</name>
    <dbReference type="NCBI Taxonomy" id="408172"/>
    <lineage>
        <taxon>unclassified sequences</taxon>
        <taxon>metagenomes</taxon>
        <taxon>ecological metagenomes</taxon>
    </lineage>
</organism>
<dbReference type="Gene3D" id="3.10.20.70">
    <property type="entry name" value="Glutamine synthetase, N-terminal domain"/>
    <property type="match status" value="1"/>
</dbReference>
<gene>
    <name evidence="17" type="ORF">METZ01_LOCUS95265</name>
</gene>
<name>A0A381VQV0_9ZZZZ</name>
<dbReference type="InterPro" id="IPR008147">
    <property type="entry name" value="Gln_synt_N"/>
</dbReference>
<dbReference type="InterPro" id="IPR004809">
    <property type="entry name" value="Gln_synth_I"/>
</dbReference>
<protein>
    <recommendedName>
        <fullName evidence="5">Glutamine synthetase</fullName>
        <ecNumber evidence="4">6.3.1.2</ecNumber>
    </recommendedName>
    <alternativeName>
        <fullName evidence="12">Glutamate--ammonia ligase</fullName>
    </alternativeName>
</protein>
<evidence type="ECO:0000256" key="14">
    <source>
        <dbReference type="SAM" id="MobiDB-lite"/>
    </source>
</evidence>
<comment type="subcellular location">
    <subcellularLocation>
        <location evidence="2">Cytoplasm</location>
    </subcellularLocation>
</comment>
<evidence type="ECO:0000256" key="13">
    <source>
        <dbReference type="ARBA" id="ARBA00049436"/>
    </source>
</evidence>
<dbReference type="Pfam" id="PF03951">
    <property type="entry name" value="Gln-synt_N"/>
    <property type="match status" value="1"/>
</dbReference>
<dbReference type="SMART" id="SM01230">
    <property type="entry name" value="Gln-synt_C"/>
    <property type="match status" value="1"/>
</dbReference>
<keyword evidence="10" id="KW-0067">ATP-binding</keyword>
<keyword evidence="8" id="KW-0479">Metal-binding</keyword>
<dbReference type="PANTHER" id="PTHR43407:SF1">
    <property type="entry name" value="LENGSIN"/>
    <property type="match status" value="1"/>
</dbReference>
<dbReference type="InterPro" id="IPR027303">
    <property type="entry name" value="Gln_synth_gly_rich_site"/>
</dbReference>
<proteinExistence type="inferred from homology"/>
<keyword evidence="7" id="KW-0436">Ligase</keyword>
<dbReference type="SUPFAM" id="SSF54368">
    <property type="entry name" value="Glutamine synthetase, N-terminal domain"/>
    <property type="match status" value="1"/>
</dbReference>
<dbReference type="PROSITE" id="PS51986">
    <property type="entry name" value="GS_BETA_GRASP"/>
    <property type="match status" value="1"/>
</dbReference>
<dbReference type="SUPFAM" id="SSF55931">
    <property type="entry name" value="Glutamine synthetase/guanido kinase"/>
    <property type="match status" value="1"/>
</dbReference>
<dbReference type="PROSITE" id="PS00180">
    <property type="entry name" value="GLNA_1"/>
    <property type="match status" value="1"/>
</dbReference>
<feature type="compositionally biased region" description="Basic residues" evidence="14">
    <location>
        <begin position="1"/>
        <end position="14"/>
    </location>
</feature>
<comment type="cofactor">
    <cofactor evidence="1">
        <name>Mg(2+)</name>
        <dbReference type="ChEBI" id="CHEBI:18420"/>
    </cofactor>
</comment>
<comment type="similarity">
    <text evidence="3">Belongs to the glutamine synthetase family.</text>
</comment>
<comment type="catalytic activity">
    <reaction evidence="13">
        <text>L-glutamate + NH4(+) + ATP = L-glutamine + ADP + phosphate + H(+)</text>
        <dbReference type="Rhea" id="RHEA:16169"/>
        <dbReference type="ChEBI" id="CHEBI:15378"/>
        <dbReference type="ChEBI" id="CHEBI:28938"/>
        <dbReference type="ChEBI" id="CHEBI:29985"/>
        <dbReference type="ChEBI" id="CHEBI:30616"/>
        <dbReference type="ChEBI" id="CHEBI:43474"/>
        <dbReference type="ChEBI" id="CHEBI:58359"/>
        <dbReference type="ChEBI" id="CHEBI:456216"/>
        <dbReference type="EC" id="6.3.1.2"/>
    </reaction>
</comment>
<evidence type="ECO:0000256" key="8">
    <source>
        <dbReference type="ARBA" id="ARBA00022723"/>
    </source>
</evidence>
<dbReference type="EMBL" id="UINC01009457">
    <property type="protein sequence ID" value="SVA42411.1"/>
    <property type="molecule type" value="Genomic_DNA"/>
</dbReference>
<dbReference type="GO" id="GO:0005737">
    <property type="term" value="C:cytoplasm"/>
    <property type="evidence" value="ECO:0007669"/>
    <property type="project" value="UniProtKB-SubCell"/>
</dbReference>
<dbReference type="InterPro" id="IPR014746">
    <property type="entry name" value="Gln_synth/guanido_kin_cat_dom"/>
</dbReference>
<dbReference type="EC" id="6.3.1.2" evidence="4"/>
<dbReference type="PROSITE" id="PS51987">
    <property type="entry name" value="GS_CATALYTIC"/>
    <property type="match status" value="1"/>
</dbReference>
<evidence type="ECO:0000256" key="10">
    <source>
        <dbReference type="ARBA" id="ARBA00022840"/>
    </source>
</evidence>
<evidence type="ECO:0000256" key="3">
    <source>
        <dbReference type="ARBA" id="ARBA00009897"/>
    </source>
</evidence>
<keyword evidence="9" id="KW-0547">Nucleotide-binding</keyword>
<evidence type="ECO:0000256" key="5">
    <source>
        <dbReference type="ARBA" id="ARBA00021364"/>
    </source>
</evidence>
<reference evidence="17" key="1">
    <citation type="submission" date="2018-05" db="EMBL/GenBank/DDBJ databases">
        <authorList>
            <person name="Lanie J.A."/>
            <person name="Ng W.-L."/>
            <person name="Kazmierczak K.M."/>
            <person name="Andrzejewski T.M."/>
            <person name="Davidsen T.M."/>
            <person name="Wayne K.J."/>
            <person name="Tettelin H."/>
            <person name="Glass J.I."/>
            <person name="Rusch D."/>
            <person name="Podicherti R."/>
            <person name="Tsui H.-C.T."/>
            <person name="Winkler M.E."/>
        </authorList>
    </citation>
    <scope>NUCLEOTIDE SEQUENCE</scope>
</reference>
<evidence type="ECO:0000256" key="7">
    <source>
        <dbReference type="ARBA" id="ARBA00022598"/>
    </source>
</evidence>
<evidence type="ECO:0000256" key="11">
    <source>
        <dbReference type="ARBA" id="ARBA00022842"/>
    </source>
</evidence>
<dbReference type="NCBIfam" id="TIGR00653">
    <property type="entry name" value="GlnA"/>
    <property type="match status" value="1"/>
</dbReference>